<feature type="region of interest" description="Disordered" evidence="6">
    <location>
        <begin position="26"/>
        <end position="65"/>
    </location>
</feature>
<organism evidence="7">
    <name type="scientific">Aceria tosichella</name>
    <name type="common">wheat curl mite</name>
    <dbReference type="NCBI Taxonomy" id="561515"/>
    <lineage>
        <taxon>Eukaryota</taxon>
        <taxon>Metazoa</taxon>
        <taxon>Ecdysozoa</taxon>
        <taxon>Arthropoda</taxon>
        <taxon>Chelicerata</taxon>
        <taxon>Arachnida</taxon>
        <taxon>Acari</taxon>
        <taxon>Acariformes</taxon>
        <taxon>Trombidiformes</taxon>
        <taxon>Prostigmata</taxon>
        <taxon>Eupodina</taxon>
        <taxon>Eriophyoidea</taxon>
        <taxon>Eriophyidae</taxon>
        <taxon>Eriophyinae</taxon>
        <taxon>Aceriini</taxon>
        <taxon>Aceria</taxon>
    </lineage>
</organism>
<comment type="similarity">
    <text evidence="3">Belongs to the MCRIP family.</text>
</comment>
<protein>
    <recommendedName>
        <fullName evidence="8">Protein FAM195A</fullName>
    </recommendedName>
</protein>
<evidence type="ECO:0000256" key="2">
    <source>
        <dbReference type="ARBA" id="ARBA00004210"/>
    </source>
</evidence>
<accession>A0A6G1SFY8</accession>
<evidence type="ECO:0000313" key="7">
    <source>
        <dbReference type="EMBL" id="MDE49318.1"/>
    </source>
</evidence>
<name>A0A6G1SFY8_9ACAR</name>
<dbReference type="GO" id="GO:0010494">
    <property type="term" value="C:cytoplasmic stress granule"/>
    <property type="evidence" value="ECO:0007669"/>
    <property type="project" value="UniProtKB-SubCell"/>
</dbReference>
<evidence type="ECO:0000256" key="5">
    <source>
        <dbReference type="ARBA" id="ARBA00023242"/>
    </source>
</evidence>
<keyword evidence="5" id="KW-0539">Nucleus</keyword>
<gene>
    <name evidence="7" type="ORF">g.11906</name>
</gene>
<dbReference type="Pfam" id="PF14799">
    <property type="entry name" value="FAM195"/>
    <property type="match status" value="1"/>
</dbReference>
<feature type="compositionally biased region" description="Low complexity" evidence="6">
    <location>
        <begin position="29"/>
        <end position="65"/>
    </location>
</feature>
<dbReference type="GO" id="GO:0005634">
    <property type="term" value="C:nucleus"/>
    <property type="evidence" value="ECO:0007669"/>
    <property type="project" value="UniProtKB-SubCell"/>
</dbReference>
<evidence type="ECO:0000256" key="1">
    <source>
        <dbReference type="ARBA" id="ARBA00004123"/>
    </source>
</evidence>
<evidence type="ECO:0008006" key="8">
    <source>
        <dbReference type="Google" id="ProtNLM"/>
    </source>
</evidence>
<dbReference type="EMBL" id="GGYP01004547">
    <property type="protein sequence ID" value="MDE49318.1"/>
    <property type="molecule type" value="Transcribed_RNA"/>
</dbReference>
<reference evidence="7" key="1">
    <citation type="submission" date="2018-10" db="EMBL/GenBank/DDBJ databases">
        <title>Transcriptome assembly of Aceria tosichella (Wheat curl mite) Type 2.</title>
        <authorList>
            <person name="Scully E.D."/>
            <person name="Geib S.M."/>
            <person name="Palmer N.A."/>
            <person name="Gupta A.K."/>
            <person name="Sarath G."/>
            <person name="Tatineni S."/>
        </authorList>
    </citation>
    <scope>NUCLEOTIDE SEQUENCE</scope>
    <source>
        <strain evidence="7">LincolnNE</strain>
    </source>
</reference>
<evidence type="ECO:0000256" key="4">
    <source>
        <dbReference type="ARBA" id="ARBA00022490"/>
    </source>
</evidence>
<evidence type="ECO:0000256" key="3">
    <source>
        <dbReference type="ARBA" id="ARBA00010821"/>
    </source>
</evidence>
<proteinExistence type="inferred from homology"/>
<dbReference type="InterPro" id="IPR029428">
    <property type="entry name" value="MCRIP"/>
</dbReference>
<comment type="subcellular location">
    <subcellularLocation>
        <location evidence="2">Cytoplasm</location>
        <location evidence="2">Stress granule</location>
    </subcellularLocation>
    <subcellularLocation>
        <location evidence="1">Nucleus</location>
    </subcellularLocation>
</comment>
<sequence length="227" mass="25140">MYALPNKTQHKLIVKVRGGISQKLDNFTSTSSNSKSGSISSAVRNKNFSSPSSSSPFNSEPINSNESALSKHIDEVGFGAELNNLPQPIFYSTTEKNGNKSKSSTQFNRASKQQYITPEHNAMIKFVQQSWKGVERDYKKSVNNYINNVDLNNSSDHLSSTNLKQKQSVVKKKTATTSTPLLLSGSYHHTSVAKDAANNGGRQDSFQPFDLDAFWGNRILKRLTEDS</sequence>
<keyword evidence="4" id="KW-0963">Cytoplasm</keyword>
<dbReference type="AlphaFoldDB" id="A0A6G1SFY8"/>
<evidence type="ECO:0000256" key="6">
    <source>
        <dbReference type="SAM" id="MobiDB-lite"/>
    </source>
</evidence>
<feature type="region of interest" description="Disordered" evidence="6">
    <location>
        <begin position="90"/>
        <end position="110"/>
    </location>
</feature>